<evidence type="ECO:0000256" key="12">
    <source>
        <dbReference type="PIRSR" id="PIRSR606262-3"/>
    </source>
</evidence>
<dbReference type="PROSITE" id="PS00903">
    <property type="entry name" value="CYT_DCMP_DEAMINASES_1"/>
    <property type="match status" value="1"/>
</dbReference>
<evidence type="ECO:0000313" key="15">
    <source>
        <dbReference type="EMBL" id="KAF7395768.1"/>
    </source>
</evidence>
<evidence type="ECO:0000256" key="8">
    <source>
        <dbReference type="ARBA" id="ARBA00032005"/>
    </source>
</evidence>
<feature type="binding site" evidence="12">
    <location>
        <position position="103"/>
    </location>
    <ligand>
        <name>Zn(2+)</name>
        <dbReference type="ChEBI" id="CHEBI:29105"/>
        <note>catalytic</note>
    </ligand>
</feature>
<dbReference type="GO" id="GO:0008270">
    <property type="term" value="F:zinc ion binding"/>
    <property type="evidence" value="ECO:0007669"/>
    <property type="project" value="UniProtKB-UniRule"/>
</dbReference>
<accession>A0A834JW64</accession>
<dbReference type="NCBIfam" id="TIGR01354">
    <property type="entry name" value="cyt_deam_tetra"/>
    <property type="match status" value="1"/>
</dbReference>
<evidence type="ECO:0000256" key="3">
    <source>
        <dbReference type="ARBA" id="ARBA00006576"/>
    </source>
</evidence>
<dbReference type="InterPro" id="IPR016192">
    <property type="entry name" value="APOBEC/CMP_deaminase_Zn-bd"/>
</dbReference>
<dbReference type="EC" id="3.5.4.5" evidence="4 13"/>
<dbReference type="CDD" id="cd01283">
    <property type="entry name" value="cytidine_deaminase"/>
    <property type="match status" value="1"/>
</dbReference>
<keyword evidence="5 12" id="KW-0479">Metal-binding</keyword>
<evidence type="ECO:0000256" key="2">
    <source>
        <dbReference type="ARBA" id="ARBA00003949"/>
    </source>
</evidence>
<organism evidence="15 16">
    <name type="scientific">Vespula germanica</name>
    <name type="common">German yellow jacket</name>
    <name type="synonym">Paravespula germanica</name>
    <dbReference type="NCBI Taxonomy" id="30212"/>
    <lineage>
        <taxon>Eukaryota</taxon>
        <taxon>Metazoa</taxon>
        <taxon>Ecdysozoa</taxon>
        <taxon>Arthropoda</taxon>
        <taxon>Hexapoda</taxon>
        <taxon>Insecta</taxon>
        <taxon>Pterygota</taxon>
        <taxon>Neoptera</taxon>
        <taxon>Endopterygota</taxon>
        <taxon>Hymenoptera</taxon>
        <taxon>Apocrita</taxon>
        <taxon>Aculeata</taxon>
        <taxon>Vespoidea</taxon>
        <taxon>Vespidae</taxon>
        <taxon>Vespinae</taxon>
        <taxon>Vespula</taxon>
    </lineage>
</organism>
<dbReference type="Gene3D" id="3.40.140.10">
    <property type="entry name" value="Cytidine Deaminase, domain 2"/>
    <property type="match status" value="1"/>
</dbReference>
<dbReference type="PANTHER" id="PTHR11644:SF2">
    <property type="entry name" value="CYTIDINE DEAMINASE"/>
    <property type="match status" value="1"/>
</dbReference>
<dbReference type="NCBIfam" id="NF004064">
    <property type="entry name" value="PRK05578.1"/>
    <property type="match status" value="1"/>
</dbReference>
<dbReference type="EMBL" id="JACSDZ010000009">
    <property type="protein sequence ID" value="KAF7395768.1"/>
    <property type="molecule type" value="Genomic_DNA"/>
</dbReference>
<evidence type="ECO:0000256" key="6">
    <source>
        <dbReference type="ARBA" id="ARBA00022801"/>
    </source>
</evidence>
<dbReference type="SUPFAM" id="SSF53927">
    <property type="entry name" value="Cytidine deaminase-like"/>
    <property type="match status" value="1"/>
</dbReference>
<evidence type="ECO:0000256" key="5">
    <source>
        <dbReference type="ARBA" id="ARBA00022723"/>
    </source>
</evidence>
<dbReference type="InterPro" id="IPR002125">
    <property type="entry name" value="CMP_dCMP_dom"/>
</dbReference>
<comment type="caution">
    <text evidence="15">The sequence shown here is derived from an EMBL/GenBank/DDBJ whole genome shotgun (WGS) entry which is preliminary data.</text>
</comment>
<dbReference type="PANTHER" id="PTHR11644">
    <property type="entry name" value="CYTIDINE DEAMINASE"/>
    <property type="match status" value="1"/>
</dbReference>
<dbReference type="Proteomes" id="UP000617340">
    <property type="component" value="Unassembled WGS sequence"/>
</dbReference>
<protein>
    <recommendedName>
        <fullName evidence="4 13">Cytidine deaminase</fullName>
        <ecNumber evidence="4 13">3.5.4.5</ecNumber>
    </recommendedName>
    <alternativeName>
        <fullName evidence="8 13">Cytidine aminohydrolase</fullName>
    </alternativeName>
</protein>
<dbReference type="GO" id="GO:0005829">
    <property type="term" value="C:cytosol"/>
    <property type="evidence" value="ECO:0007669"/>
    <property type="project" value="TreeGrafter"/>
</dbReference>
<dbReference type="GO" id="GO:0042802">
    <property type="term" value="F:identical protein binding"/>
    <property type="evidence" value="ECO:0007669"/>
    <property type="project" value="UniProtKB-ARBA"/>
</dbReference>
<name>A0A834JW64_VESGE</name>
<feature type="binding site" evidence="11">
    <location>
        <begin position="55"/>
        <end position="61"/>
    </location>
    <ligand>
        <name>substrate</name>
    </ligand>
</feature>
<feature type="binding site" evidence="12">
    <location>
        <position position="100"/>
    </location>
    <ligand>
        <name>Zn(2+)</name>
        <dbReference type="ChEBI" id="CHEBI:29105"/>
        <note>catalytic</note>
    </ligand>
</feature>
<comment type="cofactor">
    <cofactor evidence="1 12 13">
        <name>Zn(2+)</name>
        <dbReference type="ChEBI" id="CHEBI:29105"/>
    </cofactor>
</comment>
<keyword evidence="16" id="KW-1185">Reference proteome</keyword>
<dbReference type="InterPro" id="IPR050202">
    <property type="entry name" value="Cyt/Deoxycyt_deaminase"/>
</dbReference>
<gene>
    <name evidence="15" type="ORF">HZH68_009818</name>
</gene>
<evidence type="ECO:0000259" key="14">
    <source>
        <dbReference type="PROSITE" id="PS51747"/>
    </source>
</evidence>
<feature type="active site" description="Proton donor" evidence="10">
    <location>
        <position position="68"/>
    </location>
</feature>
<dbReference type="AlphaFoldDB" id="A0A834JW64"/>
<dbReference type="GO" id="GO:0004126">
    <property type="term" value="F:cytidine deaminase activity"/>
    <property type="evidence" value="ECO:0007669"/>
    <property type="project" value="UniProtKB-UniRule"/>
</dbReference>
<comment type="function">
    <text evidence="2 13">This enzyme scavenges exogenous and endogenous cytidine and 2'-deoxycytidine for UMP synthesis.</text>
</comment>
<reference evidence="15" key="1">
    <citation type="journal article" date="2020" name="G3 (Bethesda)">
        <title>High-Quality Assemblies for Three Invasive Social Wasps from the &lt;i&gt;Vespula&lt;/i&gt; Genus.</title>
        <authorList>
            <person name="Harrop T.W.R."/>
            <person name="Guhlin J."/>
            <person name="McLaughlin G.M."/>
            <person name="Permina E."/>
            <person name="Stockwell P."/>
            <person name="Gilligan J."/>
            <person name="Le Lec M.F."/>
            <person name="Gruber M.A.M."/>
            <person name="Quinn O."/>
            <person name="Lovegrove M."/>
            <person name="Duncan E.J."/>
            <person name="Remnant E.J."/>
            <person name="Van Eeckhoven J."/>
            <person name="Graham B."/>
            <person name="Knapp R.A."/>
            <person name="Langford K.W."/>
            <person name="Kronenberg Z."/>
            <person name="Press M.O."/>
            <person name="Eacker S.M."/>
            <person name="Wilson-Rankin E.E."/>
            <person name="Purcell J."/>
            <person name="Lester P.J."/>
            <person name="Dearden P.K."/>
        </authorList>
    </citation>
    <scope>NUCLEOTIDE SEQUENCE</scope>
    <source>
        <strain evidence="15">Linc-1</strain>
    </source>
</reference>
<evidence type="ECO:0000256" key="7">
    <source>
        <dbReference type="ARBA" id="ARBA00022833"/>
    </source>
</evidence>
<comment type="similarity">
    <text evidence="3 13">Belongs to the cytidine and deoxycytidylate deaminase family.</text>
</comment>
<evidence type="ECO:0000256" key="4">
    <source>
        <dbReference type="ARBA" id="ARBA00012783"/>
    </source>
</evidence>
<comment type="catalytic activity">
    <reaction evidence="13">
        <text>2'-deoxycytidine + H2O + H(+) = 2'-deoxyuridine + NH4(+)</text>
        <dbReference type="Rhea" id="RHEA:13433"/>
        <dbReference type="ChEBI" id="CHEBI:15377"/>
        <dbReference type="ChEBI" id="CHEBI:15378"/>
        <dbReference type="ChEBI" id="CHEBI:15698"/>
        <dbReference type="ChEBI" id="CHEBI:16450"/>
        <dbReference type="ChEBI" id="CHEBI:28938"/>
        <dbReference type="EC" id="3.5.4.5"/>
    </reaction>
</comment>
<keyword evidence="6 13" id="KW-0378">Hydrolase</keyword>
<proteinExistence type="inferred from homology"/>
<evidence type="ECO:0000256" key="11">
    <source>
        <dbReference type="PIRSR" id="PIRSR606262-2"/>
    </source>
</evidence>
<evidence type="ECO:0000256" key="9">
    <source>
        <dbReference type="ARBA" id="ARBA00049558"/>
    </source>
</evidence>
<keyword evidence="7 12" id="KW-0862">Zinc</keyword>
<dbReference type="PROSITE" id="PS51747">
    <property type="entry name" value="CYT_DCMP_DEAMINASES_2"/>
    <property type="match status" value="1"/>
</dbReference>
<dbReference type="InterPro" id="IPR006262">
    <property type="entry name" value="Cyt_deam_tetra"/>
</dbReference>
<evidence type="ECO:0000256" key="13">
    <source>
        <dbReference type="RuleBase" id="RU364006"/>
    </source>
</evidence>
<sequence length="144" mass="15800">MNHGEIVDFTSLDSDSQELIKQSAIVREYSYAPYSNFKVGSAILCTDGTIIKGCNVENLSYPVGICAERTAIAKAISEGKRKFKILAVVADQENKFTTPCGMCRQAIAEFGNVTIYCAKSDMKDVLRTTLNDLLPFAFSPDVKN</sequence>
<dbReference type="Pfam" id="PF00383">
    <property type="entry name" value="dCMP_cyt_deam_1"/>
    <property type="match status" value="1"/>
</dbReference>
<dbReference type="InterPro" id="IPR016193">
    <property type="entry name" value="Cytidine_deaminase-like"/>
</dbReference>
<comment type="catalytic activity">
    <reaction evidence="9 13">
        <text>cytidine + H2O + H(+) = uridine + NH4(+)</text>
        <dbReference type="Rhea" id="RHEA:16069"/>
        <dbReference type="ChEBI" id="CHEBI:15377"/>
        <dbReference type="ChEBI" id="CHEBI:15378"/>
        <dbReference type="ChEBI" id="CHEBI:16704"/>
        <dbReference type="ChEBI" id="CHEBI:17562"/>
        <dbReference type="ChEBI" id="CHEBI:28938"/>
        <dbReference type="EC" id="3.5.4.5"/>
    </reaction>
</comment>
<evidence type="ECO:0000256" key="10">
    <source>
        <dbReference type="PIRSR" id="PIRSR606262-1"/>
    </source>
</evidence>
<dbReference type="GO" id="GO:0072527">
    <property type="term" value="P:pyrimidine-containing compound metabolic process"/>
    <property type="evidence" value="ECO:0007669"/>
    <property type="project" value="UniProtKB-ARBA"/>
</dbReference>
<feature type="domain" description="CMP/dCMP-type deaminase" evidence="14">
    <location>
        <begin position="14"/>
        <end position="141"/>
    </location>
</feature>
<evidence type="ECO:0000313" key="16">
    <source>
        <dbReference type="Proteomes" id="UP000617340"/>
    </source>
</evidence>
<dbReference type="FunFam" id="3.40.140.10:FF:000008">
    <property type="entry name" value="Cytidine deaminase"/>
    <property type="match status" value="1"/>
</dbReference>
<evidence type="ECO:0000256" key="1">
    <source>
        <dbReference type="ARBA" id="ARBA00001947"/>
    </source>
</evidence>
<dbReference type="GO" id="GO:0055086">
    <property type="term" value="P:nucleobase-containing small molecule metabolic process"/>
    <property type="evidence" value="ECO:0007669"/>
    <property type="project" value="UniProtKB-ARBA"/>
</dbReference>
<feature type="binding site" evidence="12">
    <location>
        <position position="66"/>
    </location>
    <ligand>
        <name>Zn(2+)</name>
        <dbReference type="ChEBI" id="CHEBI:29105"/>
        <note>catalytic</note>
    </ligand>
</feature>